<evidence type="ECO:0000259" key="1">
    <source>
        <dbReference type="Pfam" id="PF00266"/>
    </source>
</evidence>
<proteinExistence type="predicted"/>
<comment type="caution">
    <text evidence="2">The sequence shown here is derived from an EMBL/GenBank/DDBJ whole genome shotgun (WGS) entry which is preliminary data.</text>
</comment>
<dbReference type="Gene3D" id="3.40.640.10">
    <property type="entry name" value="Type I PLP-dependent aspartate aminotransferase-like (Major domain)"/>
    <property type="match status" value="1"/>
</dbReference>
<name>A0ABP9BAZ1_9ACTN</name>
<feature type="domain" description="Aminotransferase class V" evidence="1">
    <location>
        <begin position="130"/>
        <end position="349"/>
    </location>
</feature>
<dbReference type="Gene3D" id="3.90.1150.10">
    <property type="entry name" value="Aspartate Aminotransferase, domain 1"/>
    <property type="match status" value="1"/>
</dbReference>
<dbReference type="Pfam" id="PF00266">
    <property type="entry name" value="Aminotran_5"/>
    <property type="match status" value="1"/>
</dbReference>
<dbReference type="InterPro" id="IPR015421">
    <property type="entry name" value="PyrdxlP-dep_Trfase_major"/>
</dbReference>
<keyword evidence="3" id="KW-1185">Reference proteome</keyword>
<keyword evidence="2" id="KW-0032">Aminotransferase</keyword>
<dbReference type="RefSeq" id="WP_345615713.1">
    <property type="nucleotide sequence ID" value="NZ_BAABJV010000018.1"/>
</dbReference>
<keyword evidence="2" id="KW-0808">Transferase</keyword>
<evidence type="ECO:0000313" key="2">
    <source>
        <dbReference type="EMBL" id="GAA4792113.1"/>
    </source>
</evidence>
<dbReference type="PANTHER" id="PTHR43586">
    <property type="entry name" value="CYSTEINE DESULFURASE"/>
    <property type="match status" value="1"/>
</dbReference>
<dbReference type="InterPro" id="IPR015422">
    <property type="entry name" value="PyrdxlP-dep_Trfase_small"/>
</dbReference>
<reference evidence="3" key="1">
    <citation type="journal article" date="2019" name="Int. J. Syst. Evol. Microbiol.">
        <title>The Global Catalogue of Microorganisms (GCM) 10K type strain sequencing project: providing services to taxonomists for standard genome sequencing and annotation.</title>
        <authorList>
            <consortium name="The Broad Institute Genomics Platform"/>
            <consortium name="The Broad Institute Genome Sequencing Center for Infectious Disease"/>
            <person name="Wu L."/>
            <person name="Ma J."/>
        </authorList>
    </citation>
    <scope>NUCLEOTIDE SEQUENCE [LARGE SCALE GENOMIC DNA]</scope>
    <source>
        <strain evidence="3">JCM 18324</strain>
    </source>
</reference>
<dbReference type="EMBL" id="BAABJV010000018">
    <property type="protein sequence ID" value="GAA4792113.1"/>
    <property type="molecule type" value="Genomic_DNA"/>
</dbReference>
<dbReference type="Proteomes" id="UP001501147">
    <property type="component" value="Unassembled WGS sequence"/>
</dbReference>
<gene>
    <name evidence="2" type="ORF">GCM10023329_50030</name>
</gene>
<dbReference type="GO" id="GO:0008483">
    <property type="term" value="F:transaminase activity"/>
    <property type="evidence" value="ECO:0007669"/>
    <property type="project" value="UniProtKB-KW"/>
</dbReference>
<dbReference type="InterPro" id="IPR000192">
    <property type="entry name" value="Aminotrans_V_dom"/>
</dbReference>
<dbReference type="InterPro" id="IPR015424">
    <property type="entry name" value="PyrdxlP-dep_Trfase"/>
</dbReference>
<accession>A0ABP9BAZ1</accession>
<dbReference type="SUPFAM" id="SSF53383">
    <property type="entry name" value="PLP-dependent transferases"/>
    <property type="match status" value="1"/>
</dbReference>
<organism evidence="2 3">
    <name type="scientific">Streptomyces sanyensis</name>
    <dbReference type="NCBI Taxonomy" id="568869"/>
    <lineage>
        <taxon>Bacteria</taxon>
        <taxon>Bacillati</taxon>
        <taxon>Actinomycetota</taxon>
        <taxon>Actinomycetes</taxon>
        <taxon>Kitasatosporales</taxon>
        <taxon>Streptomycetaceae</taxon>
        <taxon>Streptomyces</taxon>
    </lineage>
</organism>
<sequence length="363" mass="37654">METTPSTPGLHPLAAAEFAPASTYLNTSLCGLLPHRAVRAVGRLAQELADGRAGGSGDWAAVEAVRASFARIAGVDATRVAVGGSVSVHVGLIAASMPRGAEVLFPEGEYASVITPFTVRGDLTARFAPLESLAEAVGPDTALVALSSVQSSDGRVADLEAVRAAAAAHGARTLLDASQSAGWLPLRAGEWDYTVTGGFKFLLCPRGVSFLTVTEEAQRTLLPMHAGTFAAERLWETVYGPIGELAHSARRYDEPPAFLSYHAGRQSLALVEEVGTEALRAHALTLADRFRAGLEVLGREPVQAASAVVGVTGLGGCAEALAADGISVSARAGNLRAAFHLYNTAHDVDRALDAIERAAGKRA</sequence>
<protein>
    <submittedName>
        <fullName evidence="2">Aminotransferase class V-fold PLP-dependent enzyme</fullName>
    </submittedName>
</protein>
<evidence type="ECO:0000313" key="3">
    <source>
        <dbReference type="Proteomes" id="UP001501147"/>
    </source>
</evidence>
<dbReference type="PANTHER" id="PTHR43586:SF21">
    <property type="entry name" value="PYRIDOXAL PHOSPHATE (PLP)-DEPENDENT ASPARTATE AMINOTRANSFERASE SUPERFAMILY"/>
    <property type="match status" value="1"/>
</dbReference>